<evidence type="ECO:0000256" key="5">
    <source>
        <dbReference type="ARBA" id="ARBA00023136"/>
    </source>
</evidence>
<dbReference type="PRINTS" id="PR01035">
    <property type="entry name" value="TCRTETA"/>
</dbReference>
<evidence type="ECO:0000256" key="2">
    <source>
        <dbReference type="ARBA" id="ARBA00022448"/>
    </source>
</evidence>
<dbReference type="OrthoDB" id="419616at2759"/>
<proteinExistence type="predicted"/>
<dbReference type="PANTHER" id="PTHR23504:SF15">
    <property type="entry name" value="MAJOR FACILITATOR SUPERFAMILY (MFS) PROFILE DOMAIN-CONTAINING PROTEIN"/>
    <property type="match status" value="1"/>
</dbReference>
<evidence type="ECO:0000256" key="3">
    <source>
        <dbReference type="ARBA" id="ARBA00022692"/>
    </source>
</evidence>
<keyword evidence="5 7" id="KW-0472">Membrane</keyword>
<dbReference type="EMBL" id="KV417313">
    <property type="protein sequence ID" value="KZO92170.1"/>
    <property type="molecule type" value="Genomic_DNA"/>
</dbReference>
<protein>
    <submittedName>
        <fullName evidence="9">MFS general substrate transporter</fullName>
    </submittedName>
</protein>
<dbReference type="PROSITE" id="PS50850">
    <property type="entry name" value="MFS"/>
    <property type="match status" value="1"/>
</dbReference>
<feature type="transmembrane region" description="Helical" evidence="7">
    <location>
        <begin position="361"/>
        <end position="382"/>
    </location>
</feature>
<feature type="compositionally biased region" description="Polar residues" evidence="6">
    <location>
        <begin position="1"/>
        <end position="14"/>
    </location>
</feature>
<keyword evidence="3 7" id="KW-0812">Transmembrane</keyword>
<dbReference type="Proteomes" id="UP000076738">
    <property type="component" value="Unassembled WGS sequence"/>
</dbReference>
<feature type="region of interest" description="Disordered" evidence="6">
    <location>
        <begin position="1"/>
        <end position="37"/>
    </location>
</feature>
<evidence type="ECO:0000256" key="7">
    <source>
        <dbReference type="SAM" id="Phobius"/>
    </source>
</evidence>
<keyword evidence="2" id="KW-0813">Transport</keyword>
<keyword evidence="4 7" id="KW-1133">Transmembrane helix</keyword>
<feature type="transmembrane region" description="Helical" evidence="7">
    <location>
        <begin position="174"/>
        <end position="196"/>
    </location>
</feature>
<sequence length="511" mass="54514">MTASQPSASTSGSATPIDASPASTDAESQPLLKPPRPRTPLPKLQLFLLCIVRLAEPVASSQIFPYVNDMCVRMGYVDSEAKVGFVSGLIDSLFAFVQLFTVMHWGHLSDRIGRKPVVILGLLGVTACTLLFGLSRRLWLTILARALAGGLSGNGAVIQTMISEMTDETNEAQAFPLFSLMWAVGCIVGPSIGGVLSRPAESFPSVFGGVLFWETYPYFLPCLCSAGITGVSLVVALFFLKETHPSKARHAQLPQAVQASYNTIPPEPDTEYPLPSPPTRWSILTSPAIPTVFLTAFLMMLVDESWDIVFILFGYTSSPSGGLGMSNAQLGYCLAFAGLGGSAVHLFVFPRLVRRWGIGMYPWLLGLHVPMFLGAPVLNALARARGSGVRRGEISAGLTYTGAALLLGSNGLATMVFPLNMMIVKRAAPSPHAMGATYGMCQMVTSSARAVAPWFVSSLFAYTVETRALGGQLVWAVMLGATVVAVGQSLRVRGALGRAASWRGEETWGVE</sequence>
<evidence type="ECO:0000313" key="9">
    <source>
        <dbReference type="EMBL" id="KZO92170.1"/>
    </source>
</evidence>
<evidence type="ECO:0000259" key="8">
    <source>
        <dbReference type="PROSITE" id="PS50850"/>
    </source>
</evidence>
<evidence type="ECO:0000313" key="10">
    <source>
        <dbReference type="Proteomes" id="UP000076738"/>
    </source>
</evidence>
<feature type="transmembrane region" description="Helical" evidence="7">
    <location>
        <begin position="117"/>
        <end position="136"/>
    </location>
</feature>
<dbReference type="AlphaFoldDB" id="A0A167I0D1"/>
<dbReference type="PANTHER" id="PTHR23504">
    <property type="entry name" value="MAJOR FACILITATOR SUPERFAMILY DOMAIN-CONTAINING PROTEIN 10"/>
    <property type="match status" value="1"/>
</dbReference>
<evidence type="ECO:0000256" key="4">
    <source>
        <dbReference type="ARBA" id="ARBA00022989"/>
    </source>
</evidence>
<dbReference type="SUPFAM" id="SSF103473">
    <property type="entry name" value="MFS general substrate transporter"/>
    <property type="match status" value="1"/>
</dbReference>
<feature type="transmembrane region" description="Helical" evidence="7">
    <location>
        <begin position="329"/>
        <end position="349"/>
    </location>
</feature>
<evidence type="ECO:0000256" key="1">
    <source>
        <dbReference type="ARBA" id="ARBA00004141"/>
    </source>
</evidence>
<dbReference type="GO" id="GO:0022857">
    <property type="term" value="F:transmembrane transporter activity"/>
    <property type="evidence" value="ECO:0007669"/>
    <property type="project" value="InterPro"/>
</dbReference>
<dbReference type="InterPro" id="IPR020846">
    <property type="entry name" value="MFS_dom"/>
</dbReference>
<dbReference type="Gene3D" id="1.20.1250.20">
    <property type="entry name" value="MFS general substrate transporter like domains"/>
    <property type="match status" value="1"/>
</dbReference>
<keyword evidence="10" id="KW-1185">Reference proteome</keyword>
<organism evidence="9 10">
    <name type="scientific">Calocera viscosa (strain TUFC12733)</name>
    <dbReference type="NCBI Taxonomy" id="1330018"/>
    <lineage>
        <taxon>Eukaryota</taxon>
        <taxon>Fungi</taxon>
        <taxon>Dikarya</taxon>
        <taxon>Basidiomycota</taxon>
        <taxon>Agaricomycotina</taxon>
        <taxon>Dacrymycetes</taxon>
        <taxon>Dacrymycetales</taxon>
        <taxon>Dacrymycetaceae</taxon>
        <taxon>Calocera</taxon>
    </lineage>
</organism>
<dbReference type="InterPro" id="IPR001958">
    <property type="entry name" value="Tet-R_TetA/multi-R_MdtG-like"/>
</dbReference>
<dbReference type="CDD" id="cd17330">
    <property type="entry name" value="MFS_SLC46_TetA_like"/>
    <property type="match status" value="1"/>
</dbReference>
<dbReference type="Pfam" id="PF07690">
    <property type="entry name" value="MFS_1"/>
    <property type="match status" value="1"/>
</dbReference>
<feature type="transmembrane region" description="Helical" evidence="7">
    <location>
        <begin position="468"/>
        <end position="487"/>
    </location>
</feature>
<evidence type="ECO:0000256" key="6">
    <source>
        <dbReference type="SAM" id="MobiDB-lite"/>
    </source>
</evidence>
<name>A0A167I0D1_CALVF</name>
<feature type="transmembrane region" description="Helical" evidence="7">
    <location>
        <begin position="216"/>
        <end position="240"/>
    </location>
</feature>
<dbReference type="InterPro" id="IPR011701">
    <property type="entry name" value="MFS"/>
</dbReference>
<feature type="domain" description="Major facilitator superfamily (MFS) profile" evidence="8">
    <location>
        <begin position="45"/>
        <end position="497"/>
    </location>
</feature>
<reference evidence="9 10" key="1">
    <citation type="journal article" date="2016" name="Mol. Biol. Evol.">
        <title>Comparative Genomics of Early-Diverging Mushroom-Forming Fungi Provides Insights into the Origins of Lignocellulose Decay Capabilities.</title>
        <authorList>
            <person name="Nagy L.G."/>
            <person name="Riley R."/>
            <person name="Tritt A."/>
            <person name="Adam C."/>
            <person name="Daum C."/>
            <person name="Floudas D."/>
            <person name="Sun H."/>
            <person name="Yadav J.S."/>
            <person name="Pangilinan J."/>
            <person name="Larsson K.H."/>
            <person name="Matsuura K."/>
            <person name="Barry K."/>
            <person name="Labutti K."/>
            <person name="Kuo R."/>
            <person name="Ohm R.A."/>
            <person name="Bhattacharya S.S."/>
            <person name="Shirouzu T."/>
            <person name="Yoshinaga Y."/>
            <person name="Martin F.M."/>
            <person name="Grigoriev I.V."/>
            <person name="Hibbett D.S."/>
        </authorList>
    </citation>
    <scope>NUCLEOTIDE SEQUENCE [LARGE SCALE GENOMIC DNA]</scope>
    <source>
        <strain evidence="9 10">TUFC12733</strain>
    </source>
</reference>
<dbReference type="GO" id="GO:0016020">
    <property type="term" value="C:membrane"/>
    <property type="evidence" value="ECO:0007669"/>
    <property type="project" value="UniProtKB-SubCell"/>
</dbReference>
<comment type="subcellular location">
    <subcellularLocation>
        <location evidence="1">Membrane</location>
        <topology evidence="1">Multi-pass membrane protein</topology>
    </subcellularLocation>
</comment>
<gene>
    <name evidence="9" type="ORF">CALVIDRAFT_586138</name>
</gene>
<feature type="transmembrane region" description="Helical" evidence="7">
    <location>
        <begin position="402"/>
        <end position="424"/>
    </location>
</feature>
<feature type="transmembrane region" description="Helical" evidence="7">
    <location>
        <begin position="84"/>
        <end position="105"/>
    </location>
</feature>
<dbReference type="InterPro" id="IPR036259">
    <property type="entry name" value="MFS_trans_sf"/>
</dbReference>
<accession>A0A167I0D1</accession>